<evidence type="ECO:0000256" key="6">
    <source>
        <dbReference type="ARBA" id="ARBA00023242"/>
    </source>
</evidence>
<organism evidence="9 10">
    <name type="scientific">Centaurea solstitialis</name>
    <name type="common">yellow star-thistle</name>
    <dbReference type="NCBI Taxonomy" id="347529"/>
    <lineage>
        <taxon>Eukaryota</taxon>
        <taxon>Viridiplantae</taxon>
        <taxon>Streptophyta</taxon>
        <taxon>Embryophyta</taxon>
        <taxon>Tracheophyta</taxon>
        <taxon>Spermatophyta</taxon>
        <taxon>Magnoliopsida</taxon>
        <taxon>eudicotyledons</taxon>
        <taxon>Gunneridae</taxon>
        <taxon>Pentapetalae</taxon>
        <taxon>asterids</taxon>
        <taxon>campanulids</taxon>
        <taxon>Asterales</taxon>
        <taxon>Asteraceae</taxon>
        <taxon>Carduoideae</taxon>
        <taxon>Cardueae</taxon>
        <taxon>Centaureinae</taxon>
        <taxon>Centaurea</taxon>
    </lineage>
</organism>
<dbReference type="GO" id="GO:0003700">
    <property type="term" value="F:DNA-binding transcription factor activity"/>
    <property type="evidence" value="ECO:0007669"/>
    <property type="project" value="InterPro"/>
</dbReference>
<evidence type="ECO:0000256" key="3">
    <source>
        <dbReference type="ARBA" id="ARBA00023054"/>
    </source>
</evidence>
<keyword evidence="10" id="KW-1185">Reference proteome</keyword>
<feature type="domain" description="RWP-RK" evidence="8">
    <location>
        <begin position="185"/>
        <end position="270"/>
    </location>
</feature>
<feature type="region of interest" description="Disordered" evidence="7">
    <location>
        <begin position="175"/>
        <end position="200"/>
    </location>
</feature>
<dbReference type="GO" id="GO:0003677">
    <property type="term" value="F:DNA binding"/>
    <property type="evidence" value="ECO:0007669"/>
    <property type="project" value="UniProtKB-KW"/>
</dbReference>
<keyword evidence="6" id="KW-0539">Nucleus</keyword>
<name>A0AA38SPL9_9ASTR</name>
<keyword evidence="4" id="KW-0238">DNA-binding</keyword>
<evidence type="ECO:0000256" key="7">
    <source>
        <dbReference type="SAM" id="MobiDB-lite"/>
    </source>
</evidence>
<keyword evidence="2" id="KW-0805">Transcription regulation</keyword>
<keyword evidence="3" id="KW-0175">Coiled coil</keyword>
<feature type="region of interest" description="Disordered" evidence="7">
    <location>
        <begin position="1"/>
        <end position="22"/>
    </location>
</feature>
<dbReference type="PANTHER" id="PTHR46373">
    <property type="entry name" value="PROTEIN RKD4"/>
    <property type="match status" value="1"/>
</dbReference>
<protein>
    <recommendedName>
        <fullName evidence="8">RWP-RK domain-containing protein</fullName>
    </recommendedName>
</protein>
<dbReference type="PANTHER" id="PTHR46373:SF2">
    <property type="entry name" value="RWP-RK DOMAIN-CONTAINING PROTEIN"/>
    <property type="match status" value="1"/>
</dbReference>
<evidence type="ECO:0000313" key="9">
    <source>
        <dbReference type="EMBL" id="KAJ9546238.1"/>
    </source>
</evidence>
<evidence type="ECO:0000313" key="10">
    <source>
        <dbReference type="Proteomes" id="UP001172457"/>
    </source>
</evidence>
<dbReference type="Pfam" id="PF02042">
    <property type="entry name" value="RWP-RK"/>
    <property type="match status" value="1"/>
</dbReference>
<dbReference type="AlphaFoldDB" id="A0AA38SPL9"/>
<dbReference type="PROSITE" id="PS51519">
    <property type="entry name" value="RWP_RK"/>
    <property type="match status" value="1"/>
</dbReference>
<evidence type="ECO:0000256" key="2">
    <source>
        <dbReference type="ARBA" id="ARBA00023015"/>
    </source>
</evidence>
<feature type="compositionally biased region" description="Polar residues" evidence="7">
    <location>
        <begin position="7"/>
        <end position="16"/>
    </location>
</feature>
<comment type="caution">
    <text evidence="9">The sequence shown here is derived from an EMBL/GenBank/DDBJ whole genome shotgun (WGS) entry which is preliminary data.</text>
</comment>
<proteinExistence type="predicted"/>
<sequence>MDPQPANHDQNPNENDLYNWFEETPPLPGENETMEDESCKLLDIYNLEMLNQVPEVDQINYMISDFDPLDDLSLWDWCDIITDFQPIDHDWNNVTSGEAYKPIDRNNGSNDDIDIVVTSGSGGDQDNKSTDEGGKYGSCYWWDDILPILSCNDDHEDKRITISDDDLKQPIMDHHHLHVNTSDKEKSSTGRKPQGMRSGPLSLEDIEKHFEKPITMAAKELNVGLTVLKKRCRQLNINRWPHRKLRSLKSLIQNVKEMGLHEEMEMLEEHKRMIEKEPETELTQKTKKLRQACYKSNYKKRRLLNQSPPYPC</sequence>
<evidence type="ECO:0000256" key="4">
    <source>
        <dbReference type="ARBA" id="ARBA00023125"/>
    </source>
</evidence>
<keyword evidence="5" id="KW-0804">Transcription</keyword>
<evidence type="ECO:0000256" key="1">
    <source>
        <dbReference type="ARBA" id="ARBA00004049"/>
    </source>
</evidence>
<evidence type="ECO:0000259" key="8">
    <source>
        <dbReference type="PROSITE" id="PS51519"/>
    </source>
</evidence>
<dbReference type="Proteomes" id="UP001172457">
    <property type="component" value="Chromosome 6"/>
</dbReference>
<comment type="function">
    <text evidence="1">Putative transcription factor.</text>
</comment>
<dbReference type="InterPro" id="IPR044607">
    <property type="entry name" value="RKD-like"/>
</dbReference>
<dbReference type="InterPro" id="IPR003035">
    <property type="entry name" value="RWP-RK_dom"/>
</dbReference>
<accession>A0AA38SPL9</accession>
<gene>
    <name evidence="9" type="ORF">OSB04_025945</name>
</gene>
<evidence type="ECO:0000256" key="5">
    <source>
        <dbReference type="ARBA" id="ARBA00023163"/>
    </source>
</evidence>
<dbReference type="EMBL" id="JARYMX010000006">
    <property type="protein sequence ID" value="KAJ9546238.1"/>
    <property type="molecule type" value="Genomic_DNA"/>
</dbReference>
<reference evidence="9" key="1">
    <citation type="submission" date="2023-03" db="EMBL/GenBank/DDBJ databases">
        <title>Chromosome-scale reference genome and RAD-based genetic map of yellow starthistle (Centaurea solstitialis) reveal putative structural variation and QTLs associated with invader traits.</title>
        <authorList>
            <person name="Reatini B."/>
            <person name="Cang F.A."/>
            <person name="Jiang Q."/>
            <person name="Mckibben M.T.W."/>
            <person name="Barker M.S."/>
            <person name="Rieseberg L.H."/>
            <person name="Dlugosch K.M."/>
        </authorList>
    </citation>
    <scope>NUCLEOTIDE SEQUENCE</scope>
    <source>
        <strain evidence="9">CAN-66</strain>
        <tissue evidence="9">Leaf</tissue>
    </source>
</reference>